<sequence>VLATGLPLARENPDEYNEFWEILPTVLETFMFEPPVGGTAQAREVVGVVRDEVLRGTPRAPARHARRLLALVRAGSLHRHQPHTQNEQELKEREEFARTCFETLLQFSMLEDMDSMNASE</sequence>
<proteinExistence type="predicted"/>
<evidence type="ECO:0000259" key="1">
    <source>
        <dbReference type="Pfam" id="PF16206"/>
    </source>
</evidence>
<accession>A0A8S4QXT0</accession>
<evidence type="ECO:0000313" key="3">
    <source>
        <dbReference type="Proteomes" id="UP000838756"/>
    </source>
</evidence>
<feature type="domain" description="Mon2 C-terminal" evidence="1">
    <location>
        <begin position="1"/>
        <end position="118"/>
    </location>
</feature>
<reference evidence="2" key="1">
    <citation type="submission" date="2022-03" db="EMBL/GenBank/DDBJ databases">
        <authorList>
            <person name="Lindestad O."/>
        </authorList>
    </citation>
    <scope>NUCLEOTIDE SEQUENCE</scope>
</reference>
<name>A0A8S4QXT0_9NEOP</name>
<dbReference type="OrthoDB" id="294853at2759"/>
<dbReference type="InterPro" id="IPR032817">
    <property type="entry name" value="Mon2_C"/>
</dbReference>
<gene>
    <name evidence="2" type="primary">jg20400</name>
    <name evidence="2" type="ORF">PAEG_LOCUS7530</name>
</gene>
<feature type="non-terminal residue" evidence="2">
    <location>
        <position position="120"/>
    </location>
</feature>
<protein>
    <submittedName>
        <fullName evidence="2">Jg20400 protein</fullName>
    </submittedName>
</protein>
<organism evidence="2 3">
    <name type="scientific">Pararge aegeria aegeria</name>
    <dbReference type="NCBI Taxonomy" id="348720"/>
    <lineage>
        <taxon>Eukaryota</taxon>
        <taxon>Metazoa</taxon>
        <taxon>Ecdysozoa</taxon>
        <taxon>Arthropoda</taxon>
        <taxon>Hexapoda</taxon>
        <taxon>Insecta</taxon>
        <taxon>Pterygota</taxon>
        <taxon>Neoptera</taxon>
        <taxon>Endopterygota</taxon>
        <taxon>Lepidoptera</taxon>
        <taxon>Glossata</taxon>
        <taxon>Ditrysia</taxon>
        <taxon>Papilionoidea</taxon>
        <taxon>Nymphalidae</taxon>
        <taxon>Satyrinae</taxon>
        <taxon>Satyrini</taxon>
        <taxon>Parargina</taxon>
        <taxon>Pararge</taxon>
    </lineage>
</organism>
<dbReference type="Pfam" id="PF16206">
    <property type="entry name" value="Mon2_C"/>
    <property type="match status" value="1"/>
</dbReference>
<feature type="non-terminal residue" evidence="2">
    <location>
        <position position="1"/>
    </location>
</feature>
<dbReference type="EMBL" id="CAKXAJ010022152">
    <property type="protein sequence ID" value="CAH2226871.1"/>
    <property type="molecule type" value="Genomic_DNA"/>
</dbReference>
<comment type="caution">
    <text evidence="2">The sequence shown here is derived from an EMBL/GenBank/DDBJ whole genome shotgun (WGS) entry which is preliminary data.</text>
</comment>
<keyword evidence="3" id="KW-1185">Reference proteome</keyword>
<dbReference type="AlphaFoldDB" id="A0A8S4QXT0"/>
<evidence type="ECO:0000313" key="2">
    <source>
        <dbReference type="EMBL" id="CAH2226871.1"/>
    </source>
</evidence>
<dbReference type="Proteomes" id="UP000838756">
    <property type="component" value="Unassembled WGS sequence"/>
</dbReference>